<feature type="domain" description="ABC transporter" evidence="5">
    <location>
        <begin position="310"/>
        <end position="561"/>
    </location>
</feature>
<dbReference type="InterPro" id="IPR017871">
    <property type="entry name" value="ABC_transporter-like_CS"/>
</dbReference>
<accession>A0ABS8PYT7</accession>
<organism evidence="6 7">
    <name type="scientific">Niabella pedocola</name>
    <dbReference type="NCBI Taxonomy" id="1752077"/>
    <lineage>
        <taxon>Bacteria</taxon>
        <taxon>Pseudomonadati</taxon>
        <taxon>Bacteroidota</taxon>
        <taxon>Chitinophagia</taxon>
        <taxon>Chitinophagales</taxon>
        <taxon>Chitinophagaceae</taxon>
        <taxon>Niabella</taxon>
    </lineage>
</organism>
<dbReference type="Pfam" id="PF00005">
    <property type="entry name" value="ABC_tran"/>
    <property type="match status" value="2"/>
</dbReference>
<comment type="caution">
    <text evidence="6">The sequence shown here is derived from an EMBL/GenBank/DDBJ whole genome shotgun (WGS) entry which is preliminary data.</text>
</comment>
<proteinExistence type="inferred from homology"/>
<evidence type="ECO:0000256" key="3">
    <source>
        <dbReference type="ARBA" id="ARBA00022741"/>
    </source>
</evidence>
<evidence type="ECO:0000256" key="4">
    <source>
        <dbReference type="ARBA" id="ARBA00022840"/>
    </source>
</evidence>
<name>A0ABS8PYT7_9BACT</name>
<dbReference type="InterPro" id="IPR003439">
    <property type="entry name" value="ABC_transporter-like_ATP-bd"/>
</dbReference>
<dbReference type="InterPro" id="IPR003593">
    <property type="entry name" value="AAA+_ATPase"/>
</dbReference>
<dbReference type="Pfam" id="PF08352">
    <property type="entry name" value="oligo_HPY"/>
    <property type="match status" value="2"/>
</dbReference>
<dbReference type="SMART" id="SM00382">
    <property type="entry name" value="AAA"/>
    <property type="match status" value="2"/>
</dbReference>
<keyword evidence="7" id="KW-1185">Reference proteome</keyword>
<feature type="domain" description="ABC transporter" evidence="5">
    <location>
        <begin position="8"/>
        <end position="262"/>
    </location>
</feature>
<dbReference type="PANTHER" id="PTHR43776:SF7">
    <property type="entry name" value="D,D-DIPEPTIDE TRANSPORT ATP-BINDING PROTEIN DDPF-RELATED"/>
    <property type="match status" value="1"/>
</dbReference>
<dbReference type="GO" id="GO:0005524">
    <property type="term" value="F:ATP binding"/>
    <property type="evidence" value="ECO:0007669"/>
    <property type="project" value="UniProtKB-KW"/>
</dbReference>
<comment type="similarity">
    <text evidence="1">Belongs to the ABC transporter superfamily.</text>
</comment>
<keyword evidence="4 6" id="KW-0067">ATP-binding</keyword>
<keyword evidence="2" id="KW-0813">Transport</keyword>
<dbReference type="RefSeq" id="WP_231008820.1">
    <property type="nucleotide sequence ID" value="NZ_JAJNEC010000008.1"/>
</dbReference>
<dbReference type="PANTHER" id="PTHR43776">
    <property type="entry name" value="TRANSPORT ATP-BINDING PROTEIN"/>
    <property type="match status" value="1"/>
</dbReference>
<reference evidence="6 7" key="1">
    <citation type="submission" date="2021-11" db="EMBL/GenBank/DDBJ databases">
        <title>Genomic of Niabella pedocola.</title>
        <authorList>
            <person name="Wu T."/>
        </authorList>
    </citation>
    <scope>NUCLEOTIDE SEQUENCE [LARGE SCALE GENOMIC DNA]</scope>
    <source>
        <strain evidence="6 7">JCM 31011</strain>
    </source>
</reference>
<sequence>MQQPLLEIRDLSVDFVSGEAVNHALKKVSVTVHSNEIVALVGESGSGKSVTSLSVLQLIPAPPVKYVEGSILYYAADGSAVNLLQQSRESLQAIRGNAISMIFQEPMTSLNPVYTCGDQVAEAIRIHTRVTKEEARLRAIQWFQRVQLPEPAAIYNRYPHQLSGGQKQRVMIAMAMCCKPRLLICDEPTTALDVTVQKTVLHLIKELQQETGMGVIFITHDLGVVAEIADRAIVLYKGEIMEEGTVERLFRNPQHPYTRALLACRPVNHQRGTRLPVVSDFMGTPAKESSTQVPAPISNPEVASAVNCLIKVEQLSVWFPRERNWLGKPLRYTKAVNEVSFEIFENETLGLVGESGCGKTTLGRTLLQLVPSTSGKIIYRGKDMVLFGKAELRGLRKQLQIIFQDPYSSLNPRKKIGLAIEEPLKVHRIEPDATARKKRVETLLQKVGLLPEHYHRYPHEFSGGQRQRIVIARALALQPSFIICDESVSALDVSVQAQVLNLLNDLKKEFGFTIVFISHDLSVVRYFSDRIIVMNKGQIEESGPAETVYENPQSAYTKKLIDSIPRGIL</sequence>
<dbReference type="Proteomes" id="UP001199816">
    <property type="component" value="Unassembled WGS sequence"/>
</dbReference>
<evidence type="ECO:0000259" key="5">
    <source>
        <dbReference type="PROSITE" id="PS50893"/>
    </source>
</evidence>
<dbReference type="InterPro" id="IPR050319">
    <property type="entry name" value="ABC_transp_ATP-bind"/>
</dbReference>
<evidence type="ECO:0000256" key="1">
    <source>
        <dbReference type="ARBA" id="ARBA00005417"/>
    </source>
</evidence>
<dbReference type="InterPro" id="IPR013563">
    <property type="entry name" value="Oligopep_ABC_C"/>
</dbReference>
<dbReference type="Gene3D" id="3.40.50.300">
    <property type="entry name" value="P-loop containing nucleotide triphosphate hydrolases"/>
    <property type="match status" value="2"/>
</dbReference>
<evidence type="ECO:0000256" key="2">
    <source>
        <dbReference type="ARBA" id="ARBA00022448"/>
    </source>
</evidence>
<dbReference type="CDD" id="cd03257">
    <property type="entry name" value="ABC_NikE_OppD_transporters"/>
    <property type="match status" value="2"/>
</dbReference>
<keyword evidence="3" id="KW-0547">Nucleotide-binding</keyword>
<protein>
    <submittedName>
        <fullName evidence="6">ABC transporter ATP-binding protein</fullName>
    </submittedName>
</protein>
<dbReference type="InterPro" id="IPR027417">
    <property type="entry name" value="P-loop_NTPase"/>
</dbReference>
<gene>
    <name evidence="6" type="ORF">LQ567_25830</name>
</gene>
<evidence type="ECO:0000313" key="6">
    <source>
        <dbReference type="EMBL" id="MCD2426232.1"/>
    </source>
</evidence>
<dbReference type="EMBL" id="JAJNEC010000008">
    <property type="protein sequence ID" value="MCD2426232.1"/>
    <property type="molecule type" value="Genomic_DNA"/>
</dbReference>
<dbReference type="SUPFAM" id="SSF52540">
    <property type="entry name" value="P-loop containing nucleoside triphosphate hydrolases"/>
    <property type="match status" value="2"/>
</dbReference>
<dbReference type="PROSITE" id="PS00211">
    <property type="entry name" value="ABC_TRANSPORTER_1"/>
    <property type="match status" value="2"/>
</dbReference>
<dbReference type="NCBIfam" id="NF008453">
    <property type="entry name" value="PRK11308.1"/>
    <property type="match status" value="2"/>
</dbReference>
<evidence type="ECO:0000313" key="7">
    <source>
        <dbReference type="Proteomes" id="UP001199816"/>
    </source>
</evidence>
<dbReference type="PROSITE" id="PS50893">
    <property type="entry name" value="ABC_TRANSPORTER_2"/>
    <property type="match status" value="2"/>
</dbReference>
<dbReference type="NCBIfam" id="NF007739">
    <property type="entry name" value="PRK10419.1"/>
    <property type="match status" value="2"/>
</dbReference>